<organism evidence="1 2">
    <name type="scientific">Spodoptera eridania nucleopolyhedrovirus</name>
    <dbReference type="NCBI Taxonomy" id="2315721"/>
    <lineage>
        <taxon>Viruses</taxon>
        <taxon>Viruses incertae sedis</taxon>
        <taxon>Naldaviricetes</taxon>
        <taxon>Lefavirales</taxon>
        <taxon>Baculoviridae</taxon>
        <taxon>Alphabaculovirus</taxon>
        <taxon>Alphabaculovirus speridaniae</taxon>
    </lineage>
</organism>
<evidence type="ECO:0000313" key="2">
    <source>
        <dbReference type="Proteomes" id="UP000831439"/>
    </source>
</evidence>
<dbReference type="Proteomes" id="UP000831439">
    <property type="component" value="Segment"/>
</dbReference>
<name>A0ABX6TQG4_9ABAC</name>
<keyword evidence="2" id="KW-1185">Reference proteome</keyword>
<proteinExistence type="predicted"/>
<dbReference type="EMBL" id="MT040195">
    <property type="protein sequence ID" value="QNV47905.1"/>
    <property type="molecule type" value="Genomic_DNA"/>
</dbReference>
<dbReference type="GeneID" id="80539150"/>
<accession>A0ABX6TQG4</accession>
<evidence type="ECO:0000313" key="1">
    <source>
        <dbReference type="EMBL" id="QNV47905.1"/>
    </source>
</evidence>
<sequence length="75" mass="8635">MVVMMVMITQMRLNGIHEVVVLDGEFKDCTAALIVPTSRRRLVIYNGLILKATILRHDGPHMDLVVYQQEENHNF</sequence>
<dbReference type="RefSeq" id="YP_010800546.1">
    <property type="nucleotide sequence ID" value="NC_076869.1"/>
</dbReference>
<reference evidence="1 2" key="1">
    <citation type="journal article" date="2020" name="Genomics">
        <title>Characterization of a novel alphabaculovirus isolated from the Southern armyworm, Spodoptera eridania (Cramer, 1782) (Lepidoptera: Noctuidae) and the evolution of odv-e66, a bacterium-acquired baculoviral chondroitinase gene.</title>
        <authorList>
            <person name="Rodrigues D.T."/>
            <person name="Peterson L."/>
            <person name="de Oliveira L.B."/>
            <person name="Sosa-Gomez D.R."/>
            <person name="Ribeiro B.M."/>
            <person name="Ardisson-Araujo D.M.P."/>
        </authorList>
    </citation>
    <scope>NUCLEOTIDE SEQUENCE [LARGE SCALE GENOMIC DNA]</scope>
    <source>
        <strain evidence="1">CNPSo-165</strain>
    </source>
</reference>
<protein>
    <submittedName>
        <fullName evidence="1">Uncharacterized protein</fullName>
    </submittedName>
</protein>